<gene>
    <name evidence="1" type="ORF">ALECFALPRED_000749</name>
</gene>
<organism evidence="1 2">
    <name type="scientific">Alectoria fallacina</name>
    <dbReference type="NCBI Taxonomy" id="1903189"/>
    <lineage>
        <taxon>Eukaryota</taxon>
        <taxon>Fungi</taxon>
        <taxon>Dikarya</taxon>
        <taxon>Ascomycota</taxon>
        <taxon>Pezizomycotina</taxon>
        <taxon>Lecanoromycetes</taxon>
        <taxon>OSLEUM clade</taxon>
        <taxon>Lecanoromycetidae</taxon>
        <taxon>Lecanorales</taxon>
        <taxon>Lecanorineae</taxon>
        <taxon>Parmeliaceae</taxon>
        <taxon>Alectoria</taxon>
    </lineage>
</organism>
<evidence type="ECO:0000313" key="1">
    <source>
        <dbReference type="EMBL" id="CAF9943604.1"/>
    </source>
</evidence>
<evidence type="ECO:0000313" key="2">
    <source>
        <dbReference type="Proteomes" id="UP000664203"/>
    </source>
</evidence>
<dbReference type="Gene3D" id="3.10.290.30">
    <property type="entry name" value="MM3350-like"/>
    <property type="match status" value="1"/>
</dbReference>
<proteinExistence type="predicted"/>
<reference evidence="1" key="1">
    <citation type="submission" date="2021-03" db="EMBL/GenBank/DDBJ databases">
        <authorList>
            <person name="Tagirdzhanova G."/>
        </authorList>
    </citation>
    <scope>NUCLEOTIDE SEQUENCE</scope>
</reference>
<dbReference type="InterPro" id="IPR024047">
    <property type="entry name" value="MM3350-like_sf"/>
</dbReference>
<dbReference type="AlphaFoldDB" id="A0A8H3JAV4"/>
<keyword evidence="2" id="KW-1185">Reference proteome</keyword>
<name>A0A8H3JAV4_9LECA</name>
<comment type="caution">
    <text evidence="1">The sequence shown here is derived from an EMBL/GenBank/DDBJ whole genome shotgun (WGS) entry which is preliminary data.</text>
</comment>
<protein>
    <submittedName>
        <fullName evidence="1">Uncharacterized protein</fullName>
    </submittedName>
</protein>
<accession>A0A8H3JAV4</accession>
<sequence length="205" mass="22583">MTAANPPTTAPAPYHLLQITFCKTANPTVSRVLSVPAGMSMKELRGAIAAAVDWSMSDGSKPSWVSRVVGEDPLLCSDPANLLQPPDCVFDTSSREEYGPLPGSSGTLCSVQRFLQRHRLGRFFTYDCDISQYRHAIEVIGTSDRDSERKLACLAGQGHIKRKAWQFGPFGYVRQDTPLSLAPLRPRSVFDDFLESYNRARSSGI</sequence>
<dbReference type="EMBL" id="CAJPDR010001136">
    <property type="protein sequence ID" value="CAF9943604.1"/>
    <property type="molecule type" value="Genomic_DNA"/>
</dbReference>
<dbReference type="Proteomes" id="UP000664203">
    <property type="component" value="Unassembled WGS sequence"/>
</dbReference>